<dbReference type="PANTHER" id="PTHR44591:SF3">
    <property type="entry name" value="RESPONSE REGULATORY DOMAIN-CONTAINING PROTEIN"/>
    <property type="match status" value="1"/>
</dbReference>
<dbReference type="OrthoDB" id="9800897at2"/>
<feature type="modified residue" description="4-aspartylphosphate" evidence="2">
    <location>
        <position position="52"/>
    </location>
</feature>
<proteinExistence type="predicted"/>
<evidence type="ECO:0000256" key="2">
    <source>
        <dbReference type="PROSITE-ProRule" id="PRU00169"/>
    </source>
</evidence>
<evidence type="ECO:0000259" key="3">
    <source>
        <dbReference type="PROSITE" id="PS50110"/>
    </source>
</evidence>
<protein>
    <submittedName>
        <fullName evidence="4">Response regulator</fullName>
    </submittedName>
</protein>
<gene>
    <name evidence="4" type="ORF">E1956_41640</name>
</gene>
<dbReference type="InterPro" id="IPR011006">
    <property type="entry name" value="CheY-like_superfamily"/>
</dbReference>
<dbReference type="GO" id="GO:0000160">
    <property type="term" value="P:phosphorelay signal transduction system"/>
    <property type="evidence" value="ECO:0007669"/>
    <property type="project" value="InterPro"/>
</dbReference>
<dbReference type="SUPFAM" id="SSF52172">
    <property type="entry name" value="CheY-like"/>
    <property type="match status" value="1"/>
</dbReference>
<name>A0A4P7D875_9BURK</name>
<dbReference type="InterPro" id="IPR001789">
    <property type="entry name" value="Sig_transdc_resp-reg_receiver"/>
</dbReference>
<keyword evidence="5" id="KW-1185">Reference proteome</keyword>
<dbReference type="PANTHER" id="PTHR44591">
    <property type="entry name" value="STRESS RESPONSE REGULATOR PROTEIN 1"/>
    <property type="match status" value="1"/>
</dbReference>
<organism evidence="4 5">
    <name type="scientific">Paraburkholderia pallida</name>
    <dbReference type="NCBI Taxonomy" id="2547399"/>
    <lineage>
        <taxon>Bacteria</taxon>
        <taxon>Pseudomonadati</taxon>
        <taxon>Pseudomonadota</taxon>
        <taxon>Betaproteobacteria</taxon>
        <taxon>Burkholderiales</taxon>
        <taxon>Burkholderiaceae</taxon>
        <taxon>Paraburkholderia</taxon>
    </lineage>
</organism>
<dbReference type="RefSeq" id="WP_134759200.1">
    <property type="nucleotide sequence ID" value="NZ_CP038151.1"/>
</dbReference>
<evidence type="ECO:0000313" key="5">
    <source>
        <dbReference type="Proteomes" id="UP000295727"/>
    </source>
</evidence>
<keyword evidence="1 2" id="KW-0597">Phosphoprotein</keyword>
<sequence>MQTILIVDDDPAIVVAWSRILRLKKFGVAIARDAEAGLTAANDLHPALIVTDRHMPGMDGVEFCCRLKCNPKLAEIPIILASAGEKPTLSEPMWDALWQKPVPVDVMLVTIERLLARPC</sequence>
<dbReference type="EMBL" id="CP038151">
    <property type="protein sequence ID" value="QBR03617.1"/>
    <property type="molecule type" value="Genomic_DNA"/>
</dbReference>
<evidence type="ECO:0000313" key="4">
    <source>
        <dbReference type="EMBL" id="QBR03617.1"/>
    </source>
</evidence>
<accession>A0A4P7D875</accession>
<dbReference type="KEGG" id="ppai:E1956_41640"/>
<dbReference type="SMART" id="SM00448">
    <property type="entry name" value="REC"/>
    <property type="match status" value="1"/>
</dbReference>
<dbReference type="Pfam" id="PF00072">
    <property type="entry name" value="Response_reg"/>
    <property type="match status" value="1"/>
</dbReference>
<feature type="domain" description="Response regulatory" evidence="3">
    <location>
        <begin position="3"/>
        <end position="115"/>
    </location>
</feature>
<dbReference type="Gene3D" id="3.40.50.2300">
    <property type="match status" value="1"/>
</dbReference>
<evidence type="ECO:0000256" key="1">
    <source>
        <dbReference type="ARBA" id="ARBA00022553"/>
    </source>
</evidence>
<reference evidence="4 5" key="1">
    <citation type="submission" date="2019-03" db="EMBL/GenBank/DDBJ databases">
        <title>Paraburkholderia sp. 7MH5, isolated from subtropical forest soil.</title>
        <authorList>
            <person name="Gao Z.-H."/>
            <person name="Qiu L.-H."/>
        </authorList>
    </citation>
    <scope>NUCLEOTIDE SEQUENCE [LARGE SCALE GENOMIC DNA]</scope>
    <source>
        <strain evidence="4 5">7MH5</strain>
    </source>
</reference>
<dbReference type="PROSITE" id="PS50110">
    <property type="entry name" value="RESPONSE_REGULATORY"/>
    <property type="match status" value="1"/>
</dbReference>
<dbReference type="Proteomes" id="UP000295727">
    <property type="component" value="Chromosome 4"/>
</dbReference>
<dbReference type="InterPro" id="IPR050595">
    <property type="entry name" value="Bact_response_regulator"/>
</dbReference>
<dbReference type="AlphaFoldDB" id="A0A4P7D875"/>